<dbReference type="RefSeq" id="WP_148897855.1">
    <property type="nucleotide sequence ID" value="NZ_VNHY01000001.1"/>
</dbReference>
<dbReference type="InterPro" id="IPR036909">
    <property type="entry name" value="Cyt_c-like_dom_sf"/>
</dbReference>
<dbReference type="Gene3D" id="1.10.760.10">
    <property type="entry name" value="Cytochrome c-like domain"/>
    <property type="match status" value="1"/>
</dbReference>
<evidence type="ECO:0000313" key="2">
    <source>
        <dbReference type="EMBL" id="TYP95178.1"/>
    </source>
</evidence>
<accession>A0A5D3YPL3</accession>
<dbReference type="SUPFAM" id="SSF46626">
    <property type="entry name" value="Cytochrome c"/>
    <property type="match status" value="1"/>
</dbReference>
<feature type="region of interest" description="Disordered" evidence="1">
    <location>
        <begin position="40"/>
        <end position="61"/>
    </location>
</feature>
<dbReference type="OrthoDB" id="1524066at2"/>
<comment type="caution">
    <text evidence="2">The sequence shown here is derived from an EMBL/GenBank/DDBJ whole genome shotgun (WGS) entry which is preliminary data.</text>
</comment>
<evidence type="ECO:0008006" key="4">
    <source>
        <dbReference type="Google" id="ProtNLM"/>
    </source>
</evidence>
<dbReference type="GO" id="GO:0020037">
    <property type="term" value="F:heme binding"/>
    <property type="evidence" value="ECO:0007669"/>
    <property type="project" value="InterPro"/>
</dbReference>
<gene>
    <name evidence="2" type="ORF">LX73_0474</name>
</gene>
<dbReference type="Proteomes" id="UP000324595">
    <property type="component" value="Unassembled WGS sequence"/>
</dbReference>
<keyword evidence="3" id="KW-1185">Reference proteome</keyword>
<sequence length="159" mass="17309">MSIETRRSLASTNNKFLRLTSWFPVFICALGLVLGSCSSSSTGSDSSGNGGGNENPIGTEPTFTNVQQIFQQSCSGSNCHINQRTNNVRLDTYQNVIESRGTEYGKDIIQPGNAEGSPLVDKIEPNPDIPPRMPQGGNFLSDERIDQIRTWIDNGAKNN</sequence>
<dbReference type="GO" id="GO:0009055">
    <property type="term" value="F:electron transfer activity"/>
    <property type="evidence" value="ECO:0007669"/>
    <property type="project" value="InterPro"/>
</dbReference>
<evidence type="ECO:0000313" key="3">
    <source>
        <dbReference type="Proteomes" id="UP000324595"/>
    </source>
</evidence>
<proteinExistence type="predicted"/>
<dbReference type="AlphaFoldDB" id="A0A5D3YPL3"/>
<organism evidence="2 3">
    <name type="scientific">Fodinibius salinus</name>
    <dbReference type="NCBI Taxonomy" id="860790"/>
    <lineage>
        <taxon>Bacteria</taxon>
        <taxon>Pseudomonadati</taxon>
        <taxon>Balneolota</taxon>
        <taxon>Balneolia</taxon>
        <taxon>Balneolales</taxon>
        <taxon>Balneolaceae</taxon>
        <taxon>Fodinibius</taxon>
    </lineage>
</organism>
<name>A0A5D3YPL3_9BACT</name>
<evidence type="ECO:0000256" key="1">
    <source>
        <dbReference type="SAM" id="MobiDB-lite"/>
    </source>
</evidence>
<reference evidence="2 3" key="1">
    <citation type="submission" date="2019-07" db="EMBL/GenBank/DDBJ databases">
        <title>Genomic Encyclopedia of Archaeal and Bacterial Type Strains, Phase II (KMG-II): from individual species to whole genera.</title>
        <authorList>
            <person name="Goeker M."/>
        </authorList>
    </citation>
    <scope>NUCLEOTIDE SEQUENCE [LARGE SCALE GENOMIC DNA]</scope>
    <source>
        <strain evidence="2 3">DSM 21935</strain>
    </source>
</reference>
<dbReference type="EMBL" id="VNHY01000001">
    <property type="protein sequence ID" value="TYP95178.1"/>
    <property type="molecule type" value="Genomic_DNA"/>
</dbReference>
<protein>
    <recommendedName>
        <fullName evidence="4">Planctomycete cytochrome C</fullName>
    </recommendedName>
</protein>